<keyword evidence="1" id="KW-0732">Signal</keyword>
<dbReference type="Pfam" id="PF05494">
    <property type="entry name" value="MlaC"/>
    <property type="match status" value="1"/>
</dbReference>
<dbReference type="InterPro" id="IPR042245">
    <property type="entry name" value="Tgt2/MlaC_sf"/>
</dbReference>
<feature type="chain" id="PRO_5046650137" description="Phospholipid transport system substrate-binding protein" evidence="1">
    <location>
        <begin position="23"/>
        <end position="219"/>
    </location>
</feature>
<evidence type="ECO:0000313" key="2">
    <source>
        <dbReference type="EMBL" id="GAA0689597.1"/>
    </source>
</evidence>
<gene>
    <name evidence="2" type="ORF">GCM10009104_15130</name>
</gene>
<dbReference type="RefSeq" id="WP_343804544.1">
    <property type="nucleotide sequence ID" value="NZ_BAAAET010000002.1"/>
</dbReference>
<proteinExistence type="predicted"/>
<dbReference type="Proteomes" id="UP001499915">
    <property type="component" value="Unassembled WGS sequence"/>
</dbReference>
<feature type="signal peptide" evidence="1">
    <location>
        <begin position="1"/>
        <end position="22"/>
    </location>
</feature>
<comment type="caution">
    <text evidence="2">The sequence shown here is derived from an EMBL/GenBank/DDBJ whole genome shotgun (WGS) entry which is preliminary data.</text>
</comment>
<dbReference type="PIRSF" id="PIRSF004649">
    <property type="entry name" value="MlaC"/>
    <property type="match status" value="1"/>
</dbReference>
<reference evidence="2 3" key="1">
    <citation type="journal article" date="2019" name="Int. J. Syst. Evol. Microbiol.">
        <title>The Global Catalogue of Microorganisms (GCM) 10K type strain sequencing project: providing services to taxonomists for standard genome sequencing and annotation.</title>
        <authorList>
            <consortium name="The Broad Institute Genomics Platform"/>
            <consortium name="The Broad Institute Genome Sequencing Center for Infectious Disease"/>
            <person name="Wu L."/>
            <person name="Ma J."/>
        </authorList>
    </citation>
    <scope>NUCLEOTIDE SEQUENCE [LARGE SCALE GENOMIC DNA]</scope>
    <source>
        <strain evidence="2 3">JCM 15134</strain>
    </source>
</reference>
<keyword evidence="3" id="KW-1185">Reference proteome</keyword>
<sequence length="219" mass="24957">MMKQWMTALLLVATMWVNPAVAEASWQEASEVVDAATRDMLALMEREELTREENTELLMQEIETIISPVVDFPYIAKSVMGKYYRRASDAERERFAEVFKTTLLRTYAKSIAGFELKHYSIQTPSGESPEPEKQVVSVDVSSGNGEVYTLVYYMLKQEQRWALVNVMVDGINLRITFRNQFADLFQQNRTVAATIEAWATKMQDVKLEKTGEGDDSSEG</sequence>
<name>A0ABN1I5B2_9GAMM</name>
<organism evidence="2 3">
    <name type="scientific">Marinobacterium maritimum</name>
    <dbReference type="NCBI Taxonomy" id="500162"/>
    <lineage>
        <taxon>Bacteria</taxon>
        <taxon>Pseudomonadati</taxon>
        <taxon>Pseudomonadota</taxon>
        <taxon>Gammaproteobacteria</taxon>
        <taxon>Oceanospirillales</taxon>
        <taxon>Oceanospirillaceae</taxon>
        <taxon>Marinobacterium</taxon>
    </lineage>
</organism>
<dbReference type="PANTHER" id="PTHR36573">
    <property type="entry name" value="INTERMEMBRANE PHOSPHOLIPID TRANSPORT SYSTEM BINDING PROTEIN MLAC"/>
    <property type="match status" value="1"/>
</dbReference>
<evidence type="ECO:0000313" key="3">
    <source>
        <dbReference type="Proteomes" id="UP001499915"/>
    </source>
</evidence>
<accession>A0ABN1I5B2</accession>
<dbReference type="EMBL" id="BAAAET010000002">
    <property type="protein sequence ID" value="GAA0689597.1"/>
    <property type="molecule type" value="Genomic_DNA"/>
</dbReference>
<dbReference type="InterPro" id="IPR008869">
    <property type="entry name" value="MlaC/ttg2D"/>
</dbReference>
<dbReference type="PANTHER" id="PTHR36573:SF1">
    <property type="entry name" value="INTERMEMBRANE PHOSPHOLIPID TRANSPORT SYSTEM BINDING PROTEIN MLAC"/>
    <property type="match status" value="1"/>
</dbReference>
<evidence type="ECO:0008006" key="4">
    <source>
        <dbReference type="Google" id="ProtNLM"/>
    </source>
</evidence>
<dbReference type="Gene3D" id="3.10.450.710">
    <property type="entry name" value="Tgt2/MlaC"/>
    <property type="match status" value="1"/>
</dbReference>
<evidence type="ECO:0000256" key="1">
    <source>
        <dbReference type="SAM" id="SignalP"/>
    </source>
</evidence>
<protein>
    <recommendedName>
        <fullName evidence="4">Phospholipid transport system substrate-binding protein</fullName>
    </recommendedName>
</protein>